<evidence type="ECO:0000313" key="1">
    <source>
        <dbReference type="EMBL" id="ETD72118.1"/>
    </source>
</evidence>
<dbReference type="PANTHER" id="PTHR40691:SF3">
    <property type="entry name" value="(NA+)-NQR MATURATION NQRM"/>
    <property type="match status" value="1"/>
</dbReference>
<name>V8G840_9BURK</name>
<evidence type="ECO:0000313" key="2">
    <source>
        <dbReference type="Proteomes" id="UP000018766"/>
    </source>
</evidence>
<dbReference type="Proteomes" id="UP000018766">
    <property type="component" value="Unassembled WGS sequence"/>
</dbReference>
<proteinExistence type="predicted"/>
<protein>
    <recommendedName>
        <fullName evidence="3">(Na+)-NQR maturation NqrM</fullName>
    </recommendedName>
</protein>
<dbReference type="Pfam" id="PF04400">
    <property type="entry name" value="NqrM"/>
    <property type="match status" value="1"/>
</dbReference>
<dbReference type="InterPro" id="IPR007495">
    <property type="entry name" value="NqrM"/>
</dbReference>
<dbReference type="RefSeq" id="WP_023950823.1">
    <property type="nucleotide sequence ID" value="NZ_AYSV01000078.1"/>
</dbReference>
<organism evidence="1 2">
    <name type="scientific">Pelistega indica</name>
    <dbReference type="NCBI Taxonomy" id="1414851"/>
    <lineage>
        <taxon>Bacteria</taxon>
        <taxon>Pseudomonadati</taxon>
        <taxon>Pseudomonadota</taxon>
        <taxon>Betaproteobacteria</taxon>
        <taxon>Burkholderiales</taxon>
        <taxon>Alcaligenaceae</taxon>
        <taxon>Pelistega</taxon>
    </lineage>
</organism>
<comment type="caution">
    <text evidence="1">The sequence shown here is derived from an EMBL/GenBank/DDBJ whole genome shotgun (WGS) entry which is preliminary data.</text>
</comment>
<accession>V8G840</accession>
<dbReference type="AlphaFoldDB" id="V8G840"/>
<sequence length="64" mass="7109">MKVFLITFVFFILLIVAMAIGYIFKKRTIKGSCGGISSLGLQKVCDCDVPCDTLKAELIKHEKL</sequence>
<gene>
    <name evidence="1" type="ORF">V757_06165</name>
</gene>
<dbReference type="PANTHER" id="PTHR40691">
    <property type="entry name" value="(NA+)-NQR MATURATION NQRM"/>
    <property type="match status" value="1"/>
</dbReference>
<reference evidence="1 2" key="1">
    <citation type="submission" date="2013-11" db="EMBL/GenBank/DDBJ databases">
        <title>Genomic analysis of Pelistega sp. HM-7.</title>
        <authorList>
            <person name="Kumbhare S.V."/>
            <person name="Shetty S.A."/>
            <person name="Sharma O."/>
            <person name="Dhotre D.P."/>
        </authorList>
    </citation>
    <scope>NUCLEOTIDE SEQUENCE [LARGE SCALE GENOMIC DNA]</scope>
    <source>
        <strain evidence="1 2">HM-7</strain>
    </source>
</reference>
<evidence type="ECO:0008006" key="3">
    <source>
        <dbReference type="Google" id="ProtNLM"/>
    </source>
</evidence>
<dbReference type="PATRIC" id="fig|1414851.3.peg.1251"/>
<dbReference type="EMBL" id="AYSV01000078">
    <property type="protein sequence ID" value="ETD72118.1"/>
    <property type="molecule type" value="Genomic_DNA"/>
</dbReference>
<dbReference type="OrthoDB" id="5296227at2"/>
<keyword evidence="2" id="KW-1185">Reference proteome</keyword>